<evidence type="ECO:0000259" key="6">
    <source>
        <dbReference type="PROSITE" id="PS50865"/>
    </source>
</evidence>
<dbReference type="SUPFAM" id="SSF144232">
    <property type="entry name" value="HIT/MYND zinc finger-like"/>
    <property type="match status" value="1"/>
</dbReference>
<evidence type="ECO:0000256" key="5">
    <source>
        <dbReference type="SAM" id="SignalP"/>
    </source>
</evidence>
<dbReference type="GO" id="GO:0008270">
    <property type="term" value="F:zinc ion binding"/>
    <property type="evidence" value="ECO:0007669"/>
    <property type="project" value="UniProtKB-KW"/>
</dbReference>
<dbReference type="PROSITE" id="PS01360">
    <property type="entry name" value="ZF_MYND_1"/>
    <property type="match status" value="1"/>
</dbReference>
<dbReference type="EMBL" id="HBFU01000538">
    <property type="protein sequence ID" value="CAD8926397.1"/>
    <property type="molecule type" value="Transcribed_RNA"/>
</dbReference>
<dbReference type="Gene3D" id="6.10.140.2220">
    <property type="match status" value="1"/>
</dbReference>
<feature type="domain" description="MYND-type" evidence="6">
    <location>
        <begin position="55"/>
        <end position="96"/>
    </location>
</feature>
<dbReference type="AlphaFoldDB" id="A0A7S1GGQ6"/>
<dbReference type="PROSITE" id="PS50865">
    <property type="entry name" value="ZF_MYND_2"/>
    <property type="match status" value="1"/>
</dbReference>
<keyword evidence="3" id="KW-0862">Zinc</keyword>
<keyword evidence="2 4" id="KW-0863">Zinc-finger</keyword>
<gene>
    <name evidence="7" type="ORF">SMAR1040_LOCUS344</name>
</gene>
<proteinExistence type="predicted"/>
<dbReference type="Gene3D" id="1.25.40.10">
    <property type="entry name" value="Tetratricopeptide repeat domain"/>
    <property type="match status" value="1"/>
</dbReference>
<protein>
    <recommendedName>
        <fullName evidence="6">MYND-type domain-containing protein</fullName>
    </recommendedName>
</protein>
<evidence type="ECO:0000256" key="2">
    <source>
        <dbReference type="ARBA" id="ARBA00022771"/>
    </source>
</evidence>
<dbReference type="InterPro" id="IPR002893">
    <property type="entry name" value="Znf_MYND"/>
</dbReference>
<keyword evidence="1" id="KW-0479">Metal-binding</keyword>
<feature type="signal peptide" evidence="5">
    <location>
        <begin position="1"/>
        <end position="20"/>
    </location>
</feature>
<dbReference type="Pfam" id="PF01753">
    <property type="entry name" value="zf-MYND"/>
    <property type="match status" value="1"/>
</dbReference>
<reference evidence="7" key="1">
    <citation type="submission" date="2021-01" db="EMBL/GenBank/DDBJ databases">
        <authorList>
            <person name="Corre E."/>
            <person name="Pelletier E."/>
            <person name="Niang G."/>
            <person name="Scheremetjew M."/>
            <person name="Finn R."/>
            <person name="Kale V."/>
            <person name="Holt S."/>
            <person name="Cochrane G."/>
            <person name="Meng A."/>
            <person name="Brown T."/>
            <person name="Cohen L."/>
        </authorList>
    </citation>
    <scope>NUCLEOTIDE SEQUENCE</scope>
    <source>
        <strain evidence="7">FE60</strain>
    </source>
</reference>
<sequence>METNFSFLLVLSASVSLVFAAILVYDHDHDQRKSAGDKYHSNSKSSDGETGDMPCACCGISELDDVTLKKCTACQSARYCSDKCRETHRPQHKKACEKRAAEVLRDEMLFKHPKSTHLGDCPICLLPFPYDMYYPTIMSCCSKIICNGCEVVNKKRETEERLDHRCLFCRHPEPKSQEEYDPNFMKRIEANDPVAMRFMAMRKNDNTFEYLTKAAELDDAEAHYQLSNLYGSAGMDAKIKTHHLEQAAIGGHPIARYHLALDEKNSGRMERAMKHFSIAANHGYEPSLKQLKEGYAEGYISKEDFAAALRAYQDVAGDMKSQKTAETQSIKEHLREVAESVQQWPPDILEALNTLLMIHQAPNFDESR</sequence>
<name>A0A7S1GGQ6_9STRA</name>
<evidence type="ECO:0000256" key="1">
    <source>
        <dbReference type="ARBA" id="ARBA00022723"/>
    </source>
</evidence>
<dbReference type="InterPro" id="IPR011990">
    <property type="entry name" value="TPR-like_helical_dom_sf"/>
</dbReference>
<accession>A0A7S1GGQ6</accession>
<evidence type="ECO:0000256" key="4">
    <source>
        <dbReference type="PROSITE-ProRule" id="PRU00134"/>
    </source>
</evidence>
<feature type="chain" id="PRO_5031153874" description="MYND-type domain-containing protein" evidence="5">
    <location>
        <begin position="21"/>
        <end position="368"/>
    </location>
</feature>
<evidence type="ECO:0000313" key="7">
    <source>
        <dbReference type="EMBL" id="CAD8926397.1"/>
    </source>
</evidence>
<keyword evidence="5" id="KW-0732">Signal</keyword>
<dbReference type="SUPFAM" id="SSF81901">
    <property type="entry name" value="HCP-like"/>
    <property type="match status" value="1"/>
</dbReference>
<organism evidence="7">
    <name type="scientific">Skeletonema marinoi</name>
    <dbReference type="NCBI Taxonomy" id="267567"/>
    <lineage>
        <taxon>Eukaryota</taxon>
        <taxon>Sar</taxon>
        <taxon>Stramenopiles</taxon>
        <taxon>Ochrophyta</taxon>
        <taxon>Bacillariophyta</taxon>
        <taxon>Coscinodiscophyceae</taxon>
        <taxon>Thalassiosirophycidae</taxon>
        <taxon>Thalassiosirales</taxon>
        <taxon>Skeletonemataceae</taxon>
        <taxon>Skeletonema</taxon>
        <taxon>Skeletonema marinoi-dohrnii complex</taxon>
    </lineage>
</organism>
<evidence type="ECO:0000256" key="3">
    <source>
        <dbReference type="ARBA" id="ARBA00022833"/>
    </source>
</evidence>